<dbReference type="PRINTS" id="PR00260">
    <property type="entry name" value="CHEMTRNSDUCR"/>
</dbReference>
<dbReference type="PROSITE" id="PS50111">
    <property type="entry name" value="CHEMOTAXIS_TRANSDUC_2"/>
    <property type="match status" value="1"/>
</dbReference>
<comment type="similarity">
    <text evidence="2">Belongs to the methyl-accepting chemotaxis (MCP) protein family.</text>
</comment>
<sequence>MNRIMDKYNKFVTENYVAEATLYGLRLKMDTAVKNLALASNSTSLSLTEKYLATVEESLAQVKADIAWFLESYNGDTSKIEAYDAMMTQTMDTREEIMTLARANTSQTRVRLSDILDGYNTEVEKAGENIDAFAQTLAQESQDEYEMAVRSRQIFTVVLVCCIAGSLVVAILFTRITTNAFLTPINQIEAAINKMQNGDFDIQLDYESRDELGHVAQSMRNTIQALKSLMRDQIYLMTEMAKGDFSVKSQDSHMYVGGFREMIEAMNVIQKRLSAAFAQVSLAADQVSAGSHQVSQGAQHLAQGATEQASSIQELAANITEISQKIQETADFSERSREDTMRIQKEAAKSNQDMQELLKAMGDITENSAQISKIVKTIEDIAFQTNILSLNASVEAARAGVAGKGFAVVADEVRNLASKSADASKNTAALIENSLSAVRRGREITDKTAESLTHVIADINDVAESITHIAQEATTQAHSVTRVNQGVEQISGVVQTASATSQESAASSEELSSQAQLLKHLLTQFKWDEEETAAAAKEADCTAHSSAPVQSNYADGNSGKY</sequence>
<evidence type="ECO:0000259" key="6">
    <source>
        <dbReference type="PROSITE" id="PS50111"/>
    </source>
</evidence>
<protein>
    <submittedName>
        <fullName evidence="8">HAMP domain-containing protein</fullName>
    </submittedName>
</protein>
<dbReference type="GO" id="GO:0005886">
    <property type="term" value="C:plasma membrane"/>
    <property type="evidence" value="ECO:0007669"/>
    <property type="project" value="TreeGrafter"/>
</dbReference>
<dbReference type="Gene3D" id="6.10.340.10">
    <property type="match status" value="1"/>
</dbReference>
<dbReference type="SUPFAM" id="SSF58104">
    <property type="entry name" value="Methyl-accepting chemotaxis protein (MCP) signaling domain"/>
    <property type="match status" value="1"/>
</dbReference>
<keyword evidence="3" id="KW-0807">Transducer</keyword>
<dbReference type="SMART" id="SM00283">
    <property type="entry name" value="MA"/>
    <property type="match status" value="1"/>
</dbReference>
<organism evidence="8 9">
    <name type="scientific">Candidatus Ruthenibacterium avium</name>
    <dbReference type="NCBI Taxonomy" id="2838751"/>
    <lineage>
        <taxon>Bacteria</taxon>
        <taxon>Bacillati</taxon>
        <taxon>Bacillota</taxon>
        <taxon>Clostridia</taxon>
        <taxon>Eubacteriales</taxon>
        <taxon>Oscillospiraceae</taxon>
        <taxon>Ruthenibacterium</taxon>
    </lineage>
</organism>
<feature type="compositionally biased region" description="Polar residues" evidence="4">
    <location>
        <begin position="544"/>
        <end position="561"/>
    </location>
</feature>
<dbReference type="EMBL" id="DWYA01000030">
    <property type="protein sequence ID" value="HJB39349.1"/>
    <property type="molecule type" value="Genomic_DNA"/>
</dbReference>
<accession>A0A9D2S115</accession>
<evidence type="ECO:0000256" key="1">
    <source>
        <dbReference type="ARBA" id="ARBA00022500"/>
    </source>
</evidence>
<dbReference type="AlphaFoldDB" id="A0A9D2S115"/>
<dbReference type="InterPro" id="IPR051310">
    <property type="entry name" value="MCP_chemotaxis"/>
</dbReference>
<dbReference type="GO" id="GO:0004888">
    <property type="term" value="F:transmembrane signaling receptor activity"/>
    <property type="evidence" value="ECO:0007669"/>
    <property type="project" value="InterPro"/>
</dbReference>
<dbReference type="Pfam" id="PF00015">
    <property type="entry name" value="MCPsignal"/>
    <property type="match status" value="1"/>
</dbReference>
<reference evidence="8" key="2">
    <citation type="submission" date="2021-04" db="EMBL/GenBank/DDBJ databases">
        <authorList>
            <person name="Gilroy R."/>
        </authorList>
    </citation>
    <scope>NUCLEOTIDE SEQUENCE</scope>
    <source>
        <strain evidence="8">ChiBcec8-14828</strain>
    </source>
</reference>
<dbReference type="InterPro" id="IPR004090">
    <property type="entry name" value="Chemotax_Me-accpt_rcpt"/>
</dbReference>
<keyword evidence="5" id="KW-1133">Transmembrane helix</keyword>
<dbReference type="Proteomes" id="UP000824209">
    <property type="component" value="Unassembled WGS sequence"/>
</dbReference>
<dbReference type="SMART" id="SM00304">
    <property type="entry name" value="HAMP"/>
    <property type="match status" value="2"/>
</dbReference>
<proteinExistence type="inferred from homology"/>
<keyword evidence="5" id="KW-0472">Membrane</keyword>
<dbReference type="GO" id="GO:0006935">
    <property type="term" value="P:chemotaxis"/>
    <property type="evidence" value="ECO:0007669"/>
    <property type="project" value="UniProtKB-KW"/>
</dbReference>
<evidence type="ECO:0000259" key="7">
    <source>
        <dbReference type="PROSITE" id="PS50885"/>
    </source>
</evidence>
<dbReference type="PANTHER" id="PTHR43531:SF11">
    <property type="entry name" value="METHYL-ACCEPTING CHEMOTAXIS PROTEIN 3"/>
    <property type="match status" value="1"/>
</dbReference>
<evidence type="ECO:0000313" key="9">
    <source>
        <dbReference type="Proteomes" id="UP000824209"/>
    </source>
</evidence>
<evidence type="ECO:0000256" key="5">
    <source>
        <dbReference type="SAM" id="Phobius"/>
    </source>
</evidence>
<gene>
    <name evidence="8" type="ORF">H9943_03015</name>
</gene>
<feature type="domain" description="Methyl-accepting transducer" evidence="6">
    <location>
        <begin position="283"/>
        <end position="512"/>
    </location>
</feature>
<dbReference type="PROSITE" id="PS50885">
    <property type="entry name" value="HAMP"/>
    <property type="match status" value="1"/>
</dbReference>
<dbReference type="CDD" id="cd06225">
    <property type="entry name" value="HAMP"/>
    <property type="match status" value="1"/>
</dbReference>
<feature type="domain" description="HAMP" evidence="7">
    <location>
        <begin position="179"/>
        <end position="231"/>
    </location>
</feature>
<comment type="caution">
    <text evidence="8">The sequence shown here is derived from an EMBL/GenBank/DDBJ whole genome shotgun (WGS) entry which is preliminary data.</text>
</comment>
<keyword evidence="1" id="KW-0145">Chemotaxis</keyword>
<feature type="transmembrane region" description="Helical" evidence="5">
    <location>
        <begin position="154"/>
        <end position="173"/>
    </location>
</feature>
<evidence type="ECO:0000256" key="2">
    <source>
        <dbReference type="ARBA" id="ARBA00029447"/>
    </source>
</evidence>
<keyword evidence="5" id="KW-0812">Transmembrane</keyword>
<dbReference type="GO" id="GO:0007165">
    <property type="term" value="P:signal transduction"/>
    <property type="evidence" value="ECO:0007669"/>
    <property type="project" value="UniProtKB-KW"/>
</dbReference>
<dbReference type="PANTHER" id="PTHR43531">
    <property type="entry name" value="PROTEIN ICFG"/>
    <property type="match status" value="1"/>
</dbReference>
<dbReference type="InterPro" id="IPR003660">
    <property type="entry name" value="HAMP_dom"/>
</dbReference>
<dbReference type="Gene3D" id="1.10.287.950">
    <property type="entry name" value="Methyl-accepting chemotaxis protein"/>
    <property type="match status" value="1"/>
</dbReference>
<feature type="region of interest" description="Disordered" evidence="4">
    <location>
        <begin position="533"/>
        <end position="561"/>
    </location>
</feature>
<evidence type="ECO:0000256" key="3">
    <source>
        <dbReference type="PROSITE-ProRule" id="PRU00284"/>
    </source>
</evidence>
<evidence type="ECO:0000256" key="4">
    <source>
        <dbReference type="SAM" id="MobiDB-lite"/>
    </source>
</evidence>
<dbReference type="InterPro" id="IPR004089">
    <property type="entry name" value="MCPsignal_dom"/>
</dbReference>
<name>A0A9D2S115_9FIRM</name>
<dbReference type="Pfam" id="PF00672">
    <property type="entry name" value="HAMP"/>
    <property type="match status" value="1"/>
</dbReference>
<evidence type="ECO:0000313" key="8">
    <source>
        <dbReference type="EMBL" id="HJB39349.1"/>
    </source>
</evidence>
<reference evidence="8" key="1">
    <citation type="journal article" date="2021" name="PeerJ">
        <title>Extensive microbial diversity within the chicken gut microbiome revealed by metagenomics and culture.</title>
        <authorList>
            <person name="Gilroy R."/>
            <person name="Ravi A."/>
            <person name="Getino M."/>
            <person name="Pursley I."/>
            <person name="Horton D.L."/>
            <person name="Alikhan N.F."/>
            <person name="Baker D."/>
            <person name="Gharbi K."/>
            <person name="Hall N."/>
            <person name="Watson M."/>
            <person name="Adriaenssens E.M."/>
            <person name="Foster-Nyarko E."/>
            <person name="Jarju S."/>
            <person name="Secka A."/>
            <person name="Antonio M."/>
            <person name="Oren A."/>
            <person name="Chaudhuri R.R."/>
            <person name="La Ragione R."/>
            <person name="Hildebrand F."/>
            <person name="Pallen M.J."/>
        </authorList>
    </citation>
    <scope>NUCLEOTIDE SEQUENCE</scope>
    <source>
        <strain evidence="8">ChiBcec8-14828</strain>
    </source>
</reference>